<keyword evidence="3" id="KW-0732">Signal</keyword>
<dbReference type="Proteomes" id="UP000015105">
    <property type="component" value="Chromosome 3D"/>
</dbReference>
<dbReference type="InterPro" id="IPR033130">
    <property type="entry name" value="RNase_T2_His_AS_2"/>
</dbReference>
<dbReference type="Pfam" id="PF00445">
    <property type="entry name" value="Ribonuclease_T2"/>
    <property type="match status" value="1"/>
</dbReference>
<dbReference type="GO" id="GO:0006401">
    <property type="term" value="P:RNA catabolic process"/>
    <property type="evidence" value="ECO:0007669"/>
    <property type="project" value="TreeGrafter"/>
</dbReference>
<reference evidence="11" key="4">
    <citation type="submission" date="2019-03" db="UniProtKB">
        <authorList>
            <consortium name="EnsemblPlants"/>
        </authorList>
    </citation>
    <scope>IDENTIFICATION</scope>
</reference>
<dbReference type="GO" id="GO:0005576">
    <property type="term" value="C:extracellular region"/>
    <property type="evidence" value="ECO:0007669"/>
    <property type="project" value="TreeGrafter"/>
</dbReference>
<evidence type="ECO:0000313" key="11">
    <source>
        <dbReference type="EnsemblPlants" id="AET3Gv20887600.1"/>
    </source>
</evidence>
<evidence type="ECO:0000256" key="4">
    <source>
        <dbReference type="ARBA" id="ARBA00022759"/>
    </source>
</evidence>
<dbReference type="PANTHER" id="PTHR11240">
    <property type="entry name" value="RIBONUCLEASE T2"/>
    <property type="match status" value="1"/>
</dbReference>
<evidence type="ECO:0000256" key="10">
    <source>
        <dbReference type="SAM" id="MobiDB-lite"/>
    </source>
</evidence>
<dbReference type="InterPro" id="IPR018188">
    <property type="entry name" value="RNase_T2_His_AS_1"/>
</dbReference>
<comment type="similarity">
    <text evidence="1 9">Belongs to the RNase T2 family.</text>
</comment>
<evidence type="ECO:0000256" key="7">
    <source>
        <dbReference type="ARBA" id="ARBA00023239"/>
    </source>
</evidence>
<reference evidence="11" key="5">
    <citation type="journal article" date="2021" name="G3 (Bethesda)">
        <title>Aegilops tauschii genome assembly Aet v5.0 features greater sequence contiguity and improved annotation.</title>
        <authorList>
            <person name="Wang L."/>
            <person name="Zhu T."/>
            <person name="Rodriguez J.C."/>
            <person name="Deal K.R."/>
            <person name="Dubcovsky J."/>
            <person name="McGuire P.E."/>
            <person name="Lux T."/>
            <person name="Spannagl M."/>
            <person name="Mayer K.F.X."/>
            <person name="Baldrich P."/>
            <person name="Meyers B.C."/>
            <person name="Huo N."/>
            <person name="Gu Y.Q."/>
            <person name="Zhou H."/>
            <person name="Devos K.M."/>
            <person name="Bennetzen J.L."/>
            <person name="Unver T."/>
            <person name="Budak H."/>
            <person name="Gulick P.J."/>
            <person name="Galiba G."/>
            <person name="Kalapos B."/>
            <person name="Nelson D.R."/>
            <person name="Li P."/>
            <person name="You F.M."/>
            <person name="Luo M.C."/>
            <person name="Dvorak J."/>
        </authorList>
    </citation>
    <scope>NUCLEOTIDE SEQUENCE [LARGE SCALE GENOMIC DNA]</scope>
    <source>
        <strain evidence="11">cv. AL8/78</strain>
    </source>
</reference>
<feature type="active site" evidence="8">
    <location>
        <position position="185"/>
    </location>
</feature>
<evidence type="ECO:0000256" key="2">
    <source>
        <dbReference type="ARBA" id="ARBA00022722"/>
    </source>
</evidence>
<dbReference type="SUPFAM" id="SSF55895">
    <property type="entry name" value="Ribonuclease Rh-like"/>
    <property type="match status" value="1"/>
</dbReference>
<organism evidence="11 12">
    <name type="scientific">Aegilops tauschii subsp. strangulata</name>
    <name type="common">Goatgrass</name>
    <dbReference type="NCBI Taxonomy" id="200361"/>
    <lineage>
        <taxon>Eukaryota</taxon>
        <taxon>Viridiplantae</taxon>
        <taxon>Streptophyta</taxon>
        <taxon>Embryophyta</taxon>
        <taxon>Tracheophyta</taxon>
        <taxon>Spermatophyta</taxon>
        <taxon>Magnoliopsida</taxon>
        <taxon>Liliopsida</taxon>
        <taxon>Poales</taxon>
        <taxon>Poaceae</taxon>
        <taxon>BOP clade</taxon>
        <taxon>Pooideae</taxon>
        <taxon>Triticodae</taxon>
        <taxon>Triticeae</taxon>
        <taxon>Triticinae</taxon>
        <taxon>Aegilops</taxon>
    </lineage>
</organism>
<reference evidence="12" key="2">
    <citation type="journal article" date="2017" name="Nat. Plants">
        <title>The Aegilops tauschii genome reveals multiple impacts of transposons.</title>
        <authorList>
            <person name="Zhao G."/>
            <person name="Zou C."/>
            <person name="Li K."/>
            <person name="Wang K."/>
            <person name="Li T."/>
            <person name="Gao L."/>
            <person name="Zhang X."/>
            <person name="Wang H."/>
            <person name="Yang Z."/>
            <person name="Liu X."/>
            <person name="Jiang W."/>
            <person name="Mao L."/>
            <person name="Kong X."/>
            <person name="Jiao Y."/>
            <person name="Jia J."/>
        </authorList>
    </citation>
    <scope>NUCLEOTIDE SEQUENCE [LARGE SCALE GENOMIC DNA]</scope>
    <source>
        <strain evidence="12">cv. AL8/78</strain>
    </source>
</reference>
<protein>
    <submittedName>
        <fullName evidence="11">Uncharacterized protein</fullName>
    </submittedName>
</protein>
<keyword evidence="6" id="KW-1015">Disulfide bond</keyword>
<evidence type="ECO:0000256" key="3">
    <source>
        <dbReference type="ARBA" id="ARBA00022729"/>
    </source>
</evidence>
<feature type="compositionally biased region" description="Basic and acidic residues" evidence="10">
    <location>
        <begin position="25"/>
        <end position="40"/>
    </location>
</feature>
<dbReference type="InterPro" id="IPR036430">
    <property type="entry name" value="RNase_T2-like_sf"/>
</dbReference>
<sequence length="322" mass="35471">SSRLRIDCPLYTTLNSETTTHPAARGREGKGEKETPRRAEAMATATATTACLLAVWSLVAAGLFGTGLARSSVAPAAVGKEQREFDYFALALQWPGTICSSTRHCCAVNGCCRSEALHTFTIHGLWPDYDDGTWPSCCRHTSFDMDKLTPLKPALDKYWPSLYCSSSSTCFSGRGPFWAHEWEKHGTCSAPVVHEELQYFTAAIDLYLKYNVTEMLATGDILVSNGKEYALSDVIDTIKHAFGGSPQIICKKGSVEELRLCFTKDLKPRDCLTTSAMYKNLSKSKHCPKKISLPTYDPIVLTNSTLEIVPEASDNGLYFYTS</sequence>
<accession>A0A453G5L6</accession>
<name>A0A453G5L6_AEGTS</name>
<dbReference type="AlphaFoldDB" id="A0A453G5L6"/>
<dbReference type="PROSITE" id="PS00530">
    <property type="entry name" value="RNASE_T2_1"/>
    <property type="match status" value="1"/>
</dbReference>
<evidence type="ECO:0000256" key="6">
    <source>
        <dbReference type="ARBA" id="ARBA00023157"/>
    </source>
</evidence>
<feature type="region of interest" description="Disordered" evidence="10">
    <location>
        <begin position="19"/>
        <end position="40"/>
    </location>
</feature>
<feature type="active site" evidence="8">
    <location>
        <position position="123"/>
    </location>
</feature>
<evidence type="ECO:0000256" key="8">
    <source>
        <dbReference type="PIRSR" id="PIRSR633697-1"/>
    </source>
</evidence>
<dbReference type="GO" id="GO:0016787">
    <property type="term" value="F:hydrolase activity"/>
    <property type="evidence" value="ECO:0007669"/>
    <property type="project" value="UniProtKB-KW"/>
</dbReference>
<dbReference type="CDD" id="cd01061">
    <property type="entry name" value="RNase_T2_euk"/>
    <property type="match status" value="1"/>
</dbReference>
<dbReference type="Gramene" id="AET3Gv20887600.1">
    <property type="protein sequence ID" value="AET3Gv20887600.1"/>
    <property type="gene ID" value="AET3Gv20887600"/>
</dbReference>
<dbReference type="Gene3D" id="3.90.730.10">
    <property type="entry name" value="Ribonuclease T2-like"/>
    <property type="match status" value="1"/>
</dbReference>
<dbReference type="InterPro" id="IPR001568">
    <property type="entry name" value="RNase_T2-like"/>
</dbReference>
<dbReference type="PANTHER" id="PTHR11240:SF22">
    <property type="entry name" value="RIBONUCLEASE T2"/>
    <property type="match status" value="1"/>
</dbReference>
<dbReference type="GO" id="GO:0003723">
    <property type="term" value="F:RNA binding"/>
    <property type="evidence" value="ECO:0007669"/>
    <property type="project" value="InterPro"/>
</dbReference>
<proteinExistence type="inferred from homology"/>
<dbReference type="EnsemblPlants" id="AET3Gv20887600.1">
    <property type="protein sequence ID" value="AET3Gv20887600.1"/>
    <property type="gene ID" value="AET3Gv20887600"/>
</dbReference>
<keyword evidence="12" id="KW-1185">Reference proteome</keyword>
<keyword evidence="2" id="KW-0540">Nuclease</keyword>
<reference evidence="11" key="3">
    <citation type="journal article" date="2017" name="Nature">
        <title>Genome sequence of the progenitor of the wheat D genome Aegilops tauschii.</title>
        <authorList>
            <person name="Luo M.C."/>
            <person name="Gu Y.Q."/>
            <person name="Puiu D."/>
            <person name="Wang H."/>
            <person name="Twardziok S.O."/>
            <person name="Deal K.R."/>
            <person name="Huo N."/>
            <person name="Zhu T."/>
            <person name="Wang L."/>
            <person name="Wang Y."/>
            <person name="McGuire P.E."/>
            <person name="Liu S."/>
            <person name="Long H."/>
            <person name="Ramasamy R.K."/>
            <person name="Rodriguez J.C."/>
            <person name="Van S.L."/>
            <person name="Yuan L."/>
            <person name="Wang Z."/>
            <person name="Xia Z."/>
            <person name="Xiao L."/>
            <person name="Anderson O.D."/>
            <person name="Ouyang S."/>
            <person name="Liang Y."/>
            <person name="Zimin A.V."/>
            <person name="Pertea G."/>
            <person name="Qi P."/>
            <person name="Bennetzen J.L."/>
            <person name="Dai X."/>
            <person name="Dawson M.W."/>
            <person name="Muller H.G."/>
            <person name="Kugler K."/>
            <person name="Rivarola-Duarte L."/>
            <person name="Spannagl M."/>
            <person name="Mayer K.F.X."/>
            <person name="Lu F.H."/>
            <person name="Bevan M.W."/>
            <person name="Leroy P."/>
            <person name="Li P."/>
            <person name="You F.M."/>
            <person name="Sun Q."/>
            <person name="Liu Z."/>
            <person name="Lyons E."/>
            <person name="Wicker T."/>
            <person name="Salzberg S.L."/>
            <person name="Devos K.M."/>
            <person name="Dvorak J."/>
        </authorList>
    </citation>
    <scope>NUCLEOTIDE SEQUENCE [LARGE SCALE GENOMIC DNA]</scope>
    <source>
        <strain evidence="11">cv. AL8/78</strain>
    </source>
</reference>
<keyword evidence="4" id="KW-0255">Endonuclease</keyword>
<dbReference type="FunFam" id="3.90.730.10:FF:000007">
    <property type="entry name" value="Ribonuclease T2"/>
    <property type="match status" value="1"/>
</dbReference>
<dbReference type="GO" id="GO:0033897">
    <property type="term" value="F:ribonuclease T2 activity"/>
    <property type="evidence" value="ECO:0007669"/>
    <property type="project" value="InterPro"/>
</dbReference>
<keyword evidence="5" id="KW-0378">Hydrolase</keyword>
<evidence type="ECO:0000256" key="5">
    <source>
        <dbReference type="ARBA" id="ARBA00022801"/>
    </source>
</evidence>
<keyword evidence="7" id="KW-0456">Lyase</keyword>
<dbReference type="InterPro" id="IPR033697">
    <property type="entry name" value="Ribonuclease_T2_eukaryotic"/>
</dbReference>
<evidence type="ECO:0000313" key="12">
    <source>
        <dbReference type="Proteomes" id="UP000015105"/>
    </source>
</evidence>
<evidence type="ECO:0000256" key="1">
    <source>
        <dbReference type="ARBA" id="ARBA00007469"/>
    </source>
</evidence>
<reference evidence="12" key="1">
    <citation type="journal article" date="2014" name="Science">
        <title>Ancient hybridizations among the ancestral genomes of bread wheat.</title>
        <authorList>
            <consortium name="International Wheat Genome Sequencing Consortium,"/>
            <person name="Marcussen T."/>
            <person name="Sandve S.R."/>
            <person name="Heier L."/>
            <person name="Spannagl M."/>
            <person name="Pfeifer M."/>
            <person name="Jakobsen K.S."/>
            <person name="Wulff B.B."/>
            <person name="Steuernagel B."/>
            <person name="Mayer K.F."/>
            <person name="Olsen O.A."/>
        </authorList>
    </citation>
    <scope>NUCLEOTIDE SEQUENCE [LARGE SCALE GENOMIC DNA]</scope>
    <source>
        <strain evidence="12">cv. AL8/78</strain>
    </source>
</reference>
<dbReference type="STRING" id="200361.A0A453G5L6"/>
<dbReference type="PROSITE" id="PS00531">
    <property type="entry name" value="RNASE_T2_2"/>
    <property type="match status" value="1"/>
</dbReference>
<evidence type="ECO:0000256" key="9">
    <source>
        <dbReference type="RuleBase" id="RU004328"/>
    </source>
</evidence>
<feature type="active site" evidence="8">
    <location>
        <position position="181"/>
    </location>
</feature>